<proteinExistence type="predicted"/>
<evidence type="ECO:0000313" key="2">
    <source>
        <dbReference type="Proteomes" id="UP000266723"/>
    </source>
</evidence>
<reference evidence="1 2" key="1">
    <citation type="journal article" date="2020" name="BMC Genomics">
        <title>Intraspecific diversification of the crop wild relative Brassica cretica Lam. using demographic model selection.</title>
        <authorList>
            <person name="Kioukis A."/>
            <person name="Michalopoulou V.A."/>
            <person name="Briers L."/>
            <person name="Pirintsos S."/>
            <person name="Studholme D.J."/>
            <person name="Pavlidis P."/>
            <person name="Sarris P.F."/>
        </authorList>
    </citation>
    <scope>NUCLEOTIDE SEQUENCE [LARGE SCALE GENOMIC DNA]</scope>
    <source>
        <strain evidence="2">cv. PFS-1207/04</strain>
    </source>
</reference>
<dbReference type="Proteomes" id="UP000266723">
    <property type="component" value="Unassembled WGS sequence"/>
</dbReference>
<dbReference type="EMBL" id="QGKV02000299">
    <property type="protein sequence ID" value="KAF3594557.1"/>
    <property type="molecule type" value="Genomic_DNA"/>
</dbReference>
<evidence type="ECO:0000313" key="1">
    <source>
        <dbReference type="EMBL" id="KAF3594557.1"/>
    </source>
</evidence>
<sequence length="157" mass="17677">MSFSNFFWLLSAPSWIGVFLSPSLGISVSYNLSRNAALETLRGTDPEFPREWSELGFLRSHWISPPCKVGSRRPGTWIWDLGSGTWDPGPGIWDLEAGTQNPEMNSNWNPELRGGREAVFPALGRDPFAEQLRWNLMSTKRRSIHLAISLILDSTTT</sequence>
<gene>
    <name evidence="1" type="ORF">DY000_02022349</name>
</gene>
<accession>A0ABQ7EBX3</accession>
<comment type="caution">
    <text evidence="1">The sequence shown here is derived from an EMBL/GenBank/DDBJ whole genome shotgun (WGS) entry which is preliminary data.</text>
</comment>
<name>A0ABQ7EBX3_BRACR</name>
<keyword evidence="2" id="KW-1185">Reference proteome</keyword>
<protein>
    <submittedName>
        <fullName evidence="1">Uncharacterized protein</fullName>
    </submittedName>
</protein>
<organism evidence="1 2">
    <name type="scientific">Brassica cretica</name>
    <name type="common">Mustard</name>
    <dbReference type="NCBI Taxonomy" id="69181"/>
    <lineage>
        <taxon>Eukaryota</taxon>
        <taxon>Viridiplantae</taxon>
        <taxon>Streptophyta</taxon>
        <taxon>Embryophyta</taxon>
        <taxon>Tracheophyta</taxon>
        <taxon>Spermatophyta</taxon>
        <taxon>Magnoliopsida</taxon>
        <taxon>eudicotyledons</taxon>
        <taxon>Gunneridae</taxon>
        <taxon>Pentapetalae</taxon>
        <taxon>rosids</taxon>
        <taxon>malvids</taxon>
        <taxon>Brassicales</taxon>
        <taxon>Brassicaceae</taxon>
        <taxon>Brassiceae</taxon>
        <taxon>Brassica</taxon>
    </lineage>
</organism>